<dbReference type="EMBL" id="JAWJWE010000004">
    <property type="protein sequence ID" value="KAK6636398.1"/>
    <property type="molecule type" value="Genomic_DNA"/>
</dbReference>
<dbReference type="GO" id="GO:0000056">
    <property type="term" value="P:ribosomal small subunit export from nucleus"/>
    <property type="evidence" value="ECO:0007669"/>
    <property type="project" value="InterPro"/>
</dbReference>
<feature type="coiled-coil region" evidence="8">
    <location>
        <begin position="409"/>
        <end position="443"/>
    </location>
</feature>
<dbReference type="PANTHER" id="PTHR13257">
    <property type="entry name" value="NUCLEOPORIN NUP84-RELATED"/>
    <property type="match status" value="1"/>
</dbReference>
<organism evidence="9 10">
    <name type="scientific">Polyplax serrata</name>
    <name type="common">Common mouse louse</name>
    <dbReference type="NCBI Taxonomy" id="468196"/>
    <lineage>
        <taxon>Eukaryota</taxon>
        <taxon>Metazoa</taxon>
        <taxon>Ecdysozoa</taxon>
        <taxon>Arthropoda</taxon>
        <taxon>Hexapoda</taxon>
        <taxon>Insecta</taxon>
        <taxon>Pterygota</taxon>
        <taxon>Neoptera</taxon>
        <taxon>Paraneoptera</taxon>
        <taxon>Psocodea</taxon>
        <taxon>Troctomorpha</taxon>
        <taxon>Phthiraptera</taxon>
        <taxon>Anoplura</taxon>
        <taxon>Polyplacidae</taxon>
        <taxon>Polyplax</taxon>
    </lineage>
</organism>
<dbReference type="AlphaFoldDB" id="A0AAN8P3M9"/>
<evidence type="ECO:0000256" key="1">
    <source>
        <dbReference type="ARBA" id="ARBA00004567"/>
    </source>
</evidence>
<comment type="subcellular location">
    <subcellularLocation>
        <location evidence="1">Nucleus</location>
        <location evidence="1">Nuclear pore complex</location>
    </subcellularLocation>
</comment>
<dbReference type="GO" id="GO:0006606">
    <property type="term" value="P:protein import into nucleus"/>
    <property type="evidence" value="ECO:0007669"/>
    <property type="project" value="TreeGrafter"/>
</dbReference>
<evidence type="ECO:0000256" key="3">
    <source>
        <dbReference type="ARBA" id="ARBA00022816"/>
    </source>
</evidence>
<dbReference type="InterPro" id="IPR037700">
    <property type="entry name" value="NUP88/NUP82"/>
</dbReference>
<dbReference type="GO" id="GO:0000055">
    <property type="term" value="P:ribosomal large subunit export from nucleus"/>
    <property type="evidence" value="ECO:0007669"/>
    <property type="project" value="InterPro"/>
</dbReference>
<evidence type="ECO:0000256" key="5">
    <source>
        <dbReference type="ARBA" id="ARBA00023010"/>
    </source>
</evidence>
<dbReference type="GO" id="GO:0017056">
    <property type="term" value="F:structural constituent of nuclear pore"/>
    <property type="evidence" value="ECO:0007669"/>
    <property type="project" value="InterPro"/>
</dbReference>
<keyword evidence="7" id="KW-0539">Nucleus</keyword>
<evidence type="ECO:0000256" key="2">
    <source>
        <dbReference type="ARBA" id="ARBA00022448"/>
    </source>
</evidence>
<keyword evidence="2" id="KW-0813">Transport</keyword>
<name>A0AAN8P3M9_POLSC</name>
<dbReference type="PANTHER" id="PTHR13257:SF0">
    <property type="entry name" value="NUCLEAR PORE COMPLEX PROTEIN NUP88"/>
    <property type="match status" value="1"/>
</dbReference>
<dbReference type="GO" id="GO:0005643">
    <property type="term" value="C:nuclear pore"/>
    <property type="evidence" value="ECO:0007669"/>
    <property type="project" value="UniProtKB-SubCell"/>
</dbReference>
<evidence type="ECO:0000313" key="10">
    <source>
        <dbReference type="Proteomes" id="UP001372834"/>
    </source>
</evidence>
<dbReference type="Pfam" id="PF10168">
    <property type="entry name" value="Nup88"/>
    <property type="match status" value="1"/>
</dbReference>
<dbReference type="InterPro" id="IPR019321">
    <property type="entry name" value="Nucleoporin_Nup88"/>
</dbReference>
<comment type="caution">
    <text evidence="9">The sequence shown here is derived from an EMBL/GenBank/DDBJ whole genome shotgun (WGS) entry which is preliminary data.</text>
</comment>
<keyword evidence="5" id="KW-0811">Translocation</keyword>
<accession>A0AAN8P3M9</accession>
<gene>
    <name evidence="9" type="ORF">RUM43_010058</name>
</gene>
<keyword evidence="6" id="KW-0906">Nuclear pore complex</keyword>
<keyword evidence="8" id="KW-0175">Coiled coil</keyword>
<evidence type="ECO:0000256" key="8">
    <source>
        <dbReference type="SAM" id="Coils"/>
    </source>
</evidence>
<dbReference type="Proteomes" id="UP001372834">
    <property type="component" value="Unassembled WGS sequence"/>
</dbReference>
<evidence type="ECO:0000256" key="4">
    <source>
        <dbReference type="ARBA" id="ARBA00022927"/>
    </source>
</evidence>
<sequence length="548" mass="61942">MSDNTLRVYKVSVASSNDEFMEDPELVHVWTLGQYSMDGTGAGWSLRGNKVPFLVGLGELAVDFDFGLAVMAMSDIFGCDEEQENSGDESKTKLVWPVIVLRGNGDICYLNTSVTSTQKPKFEGPLPMYPSADDNYGVEACSILVLETVPSVIVLATSSGTLYHSVLLEIEQSEKSVIPNAYHALYVMECVELELGINLNDDDSAYTCPVVLHKDPVCRWKYYSTHNTGIHAVSLSFVSHIENFFDNPSPENFRFDHPSTVEYLVCTRTNSTPVLPVLGFTLIVSTNTILSLLANGDVISLPLKISENLIHPDLLPEEVVSEESTPMKKLLQEPFVVHIRSILKRNINQPLMKLDKNVNLSPQESLDLISRTTNILRKEYFEKFQLVRDETEQRVMALRALLGLHMDELNQLDNEKTQLQAMAEKLAEKYEEITEKQLVLNQRIEKVVSTVLQLEPIESLAERKMKNEIVAVEGKVSYFEKSISRLKKQMEYQKYKKAERIRDKQRRIQLGGNQVEMIKTNLNKTSQEIADLVKVINSMKQQLNISDA</sequence>
<reference evidence="9 10" key="1">
    <citation type="submission" date="2023-10" db="EMBL/GenBank/DDBJ databases">
        <title>Genomes of two closely related lineages of the louse Polyplax serrata with different host specificities.</title>
        <authorList>
            <person name="Martinu J."/>
            <person name="Tarabai H."/>
            <person name="Stefka J."/>
            <person name="Hypsa V."/>
        </authorList>
    </citation>
    <scope>NUCLEOTIDE SEQUENCE [LARGE SCALE GENOMIC DNA]</scope>
    <source>
        <strain evidence="9">HR10_N</strain>
    </source>
</reference>
<proteinExistence type="predicted"/>
<keyword evidence="3" id="KW-0509">mRNA transport</keyword>
<keyword evidence="4" id="KW-0653">Protein transport</keyword>
<evidence type="ECO:0000313" key="9">
    <source>
        <dbReference type="EMBL" id="KAK6636398.1"/>
    </source>
</evidence>
<evidence type="ECO:0000256" key="6">
    <source>
        <dbReference type="ARBA" id="ARBA00023132"/>
    </source>
</evidence>
<evidence type="ECO:0000256" key="7">
    <source>
        <dbReference type="ARBA" id="ARBA00023242"/>
    </source>
</evidence>
<evidence type="ECO:0008006" key="11">
    <source>
        <dbReference type="Google" id="ProtNLM"/>
    </source>
</evidence>
<dbReference type="GO" id="GO:0006406">
    <property type="term" value="P:mRNA export from nucleus"/>
    <property type="evidence" value="ECO:0007669"/>
    <property type="project" value="TreeGrafter"/>
</dbReference>
<protein>
    <recommendedName>
        <fullName evidence="11">Nuclear pore complex protein Nup88</fullName>
    </recommendedName>
</protein>